<dbReference type="Proteomes" id="UP000054937">
    <property type="component" value="Unassembled WGS sequence"/>
</dbReference>
<dbReference type="InParanoid" id="A0A0V0R6I4"/>
<gene>
    <name evidence="1" type="ORF">PPERSA_08478</name>
</gene>
<organism evidence="1 2">
    <name type="scientific">Pseudocohnilembus persalinus</name>
    <name type="common">Ciliate</name>
    <dbReference type="NCBI Taxonomy" id="266149"/>
    <lineage>
        <taxon>Eukaryota</taxon>
        <taxon>Sar</taxon>
        <taxon>Alveolata</taxon>
        <taxon>Ciliophora</taxon>
        <taxon>Intramacronucleata</taxon>
        <taxon>Oligohymenophorea</taxon>
        <taxon>Scuticociliatia</taxon>
        <taxon>Philasterida</taxon>
        <taxon>Pseudocohnilembidae</taxon>
        <taxon>Pseudocohnilembus</taxon>
    </lineage>
</organism>
<reference evidence="1 2" key="1">
    <citation type="journal article" date="2015" name="Sci. Rep.">
        <title>Genome of the facultative scuticociliatosis pathogen Pseudocohnilembus persalinus provides insight into its virulence through horizontal gene transfer.</title>
        <authorList>
            <person name="Xiong J."/>
            <person name="Wang G."/>
            <person name="Cheng J."/>
            <person name="Tian M."/>
            <person name="Pan X."/>
            <person name="Warren A."/>
            <person name="Jiang C."/>
            <person name="Yuan D."/>
            <person name="Miao W."/>
        </authorList>
    </citation>
    <scope>NUCLEOTIDE SEQUENCE [LARGE SCALE GENOMIC DNA]</scope>
    <source>
        <strain evidence="1">36N120E</strain>
    </source>
</reference>
<keyword evidence="2" id="KW-1185">Reference proteome</keyword>
<dbReference type="AlphaFoldDB" id="A0A0V0R6I4"/>
<name>A0A0V0R6I4_PSEPJ</name>
<protein>
    <submittedName>
        <fullName evidence="1">Uncharacterized protein</fullName>
    </submittedName>
</protein>
<evidence type="ECO:0000313" key="1">
    <source>
        <dbReference type="EMBL" id="KRX10075.1"/>
    </source>
</evidence>
<evidence type="ECO:0000313" key="2">
    <source>
        <dbReference type="Proteomes" id="UP000054937"/>
    </source>
</evidence>
<sequence>MNIFIVQFATLHVYKIMRNNFINNKLMKILKTFKYQTNNNDKLKKKQAYSELIKNDYSQRKLLVIADIFHSDYKNYATGQQEPLLNQIFNQEIGIKIIEYQILYKSKSYDKQIFLQDYIKEDLIALKNNSFSWSHINSSDVEKRANFINFFNGEFSVQALQTFNITKIDNLVPKEYLIFILNQQESHYGYPIYNAVLNLQSFALKFFQNFYFYKNTHNLLKLEPLNIQNTYPEDRILLRNFNKKQVRWIGGNHKAHIYVIQIIKHAIALGLFDNQQIDELLDILVIKMNNLRQLEIAVDRDSSNVSHKWINIWFSQELEIQKDLDKLISSYFIQKQHAFKEKQFIDQFLLILDPQQKIQHLKSVGIALIVLPKALNVILLFKHFFEKQQQESQNLNFQNNLQQIQITNSQQKREQNIGNTIGKLFYLAFLHRENSGLASLLFCKSYMPYLESIINLWPSQIFEQIGAILANNPKFCQGQTFLQNPNNYSEVINIMIHEIENKDNNFQFIQNFIYPCISKLVHLFLRADRKDFEKINAYTQDFENLFKTLIKDGKLSIQEQNSYDLILIICQKINIYLESIQKPILGQIKLPQRNVYLINRNYKSNELQQFSENKDERVKYYYEQIEHPQNLEKQSITQNYIKIKAKIQINEKVQRQH</sequence>
<accession>A0A0V0R6I4</accession>
<dbReference type="EMBL" id="LDAU01000040">
    <property type="protein sequence ID" value="KRX10075.1"/>
    <property type="molecule type" value="Genomic_DNA"/>
</dbReference>
<comment type="caution">
    <text evidence="1">The sequence shown here is derived from an EMBL/GenBank/DDBJ whole genome shotgun (WGS) entry which is preliminary data.</text>
</comment>
<proteinExistence type="predicted"/>